<keyword evidence="8" id="KW-0809">Transit peptide</keyword>
<dbReference type="Gene3D" id="1.10.420.10">
    <property type="entry name" value="Peroxidase, domain 2"/>
    <property type="match status" value="1"/>
</dbReference>
<sequence>MLVTQSQHSLGSFLDVLLYVSAAAIAAAGYYLCAQCWRAFGPSKSKRTKEEYQKVYNEIAGRLGEDYDYDDGSYGPILVRLAWHASGTYDTKTGTGGSNGATMRFGPESGHGANAGLEIARNFLEPVKGIYLKVLLYTFWSQDADSVTCKQPANFHVAKFPWITYADLWILGGVAAIQEMEGPIVPFRPGRQDRDSTFCPPDGRLPDASEGSQHLRHVFNRMGFNDQEIVALSGAHSLGRCHADRLGFEGPWTYTPAYVSNQYYNMLTVEMWKVRKWDGPRQFQGSTSQTLMMLPTDLALVEDEKMRPWVEKYADDESLFFHDFSNVLLKLFELGVPFEEGTERWTFTPTKVQKS</sequence>
<dbReference type="Gene3D" id="1.10.520.10">
    <property type="match status" value="2"/>
</dbReference>
<feature type="domain" description="Plant heme peroxidase family profile" evidence="16">
    <location>
        <begin position="163"/>
        <end position="355"/>
    </location>
</feature>
<organism evidence="17 18">
    <name type="scientific">Coleophoma cylindrospora</name>
    <dbReference type="NCBI Taxonomy" id="1849047"/>
    <lineage>
        <taxon>Eukaryota</taxon>
        <taxon>Fungi</taxon>
        <taxon>Dikarya</taxon>
        <taxon>Ascomycota</taxon>
        <taxon>Pezizomycotina</taxon>
        <taxon>Leotiomycetes</taxon>
        <taxon>Helotiales</taxon>
        <taxon>Dermateaceae</taxon>
        <taxon>Coleophoma</taxon>
    </lineage>
</organism>
<evidence type="ECO:0000256" key="10">
    <source>
        <dbReference type="ARBA" id="ARBA00023004"/>
    </source>
</evidence>
<dbReference type="PRINTS" id="PR00459">
    <property type="entry name" value="ASPEROXIDASE"/>
</dbReference>
<evidence type="ECO:0000256" key="4">
    <source>
        <dbReference type="ARBA" id="ARBA00005997"/>
    </source>
</evidence>
<gene>
    <name evidence="17" type="ORF">BP6252_10291</name>
</gene>
<evidence type="ECO:0000313" key="17">
    <source>
        <dbReference type="EMBL" id="RDW64640.1"/>
    </source>
</evidence>
<dbReference type="EC" id="1.11.1.-" evidence="14"/>
<dbReference type="STRING" id="1849047.A0A3D8QSL7"/>
<dbReference type="GO" id="GO:0005758">
    <property type="term" value="C:mitochondrial intermembrane space"/>
    <property type="evidence" value="ECO:0007669"/>
    <property type="project" value="UniProtKB-SubCell"/>
</dbReference>
<evidence type="ECO:0000256" key="14">
    <source>
        <dbReference type="RuleBase" id="RU363051"/>
    </source>
</evidence>
<dbReference type="InterPro" id="IPR019794">
    <property type="entry name" value="Peroxidases_AS"/>
</dbReference>
<evidence type="ECO:0000256" key="15">
    <source>
        <dbReference type="SAM" id="Phobius"/>
    </source>
</evidence>
<dbReference type="PANTHER" id="PTHR31356">
    <property type="entry name" value="THYLAKOID LUMENAL 29 KDA PROTEIN, CHLOROPLASTIC-RELATED"/>
    <property type="match status" value="1"/>
</dbReference>
<dbReference type="Proteomes" id="UP000256645">
    <property type="component" value="Unassembled WGS sequence"/>
</dbReference>
<dbReference type="GO" id="GO:0034599">
    <property type="term" value="P:cellular response to oxidative stress"/>
    <property type="evidence" value="ECO:0007669"/>
    <property type="project" value="InterPro"/>
</dbReference>
<dbReference type="InterPro" id="IPR044831">
    <property type="entry name" value="Ccp1-like"/>
</dbReference>
<dbReference type="AlphaFoldDB" id="A0A3D8QSL7"/>
<dbReference type="PROSITE" id="PS00435">
    <property type="entry name" value="PEROXIDASE_1"/>
    <property type="match status" value="1"/>
</dbReference>
<keyword evidence="15" id="KW-0472">Membrane</keyword>
<comment type="similarity">
    <text evidence="4">Belongs to the peroxidase family. Cytochrome c peroxidase subfamily.</text>
</comment>
<comment type="function">
    <text evidence="1">Destroys radicals which are normally produced within the cells and which are toxic to biological systems.</text>
</comment>
<keyword evidence="7" id="KW-0479">Metal-binding</keyword>
<dbReference type="InterPro" id="IPR002207">
    <property type="entry name" value="Peroxidase_I"/>
</dbReference>
<dbReference type="GO" id="GO:0020037">
    <property type="term" value="F:heme binding"/>
    <property type="evidence" value="ECO:0007669"/>
    <property type="project" value="UniProtKB-UniRule"/>
</dbReference>
<dbReference type="PRINTS" id="PR00458">
    <property type="entry name" value="PEROXIDASE"/>
</dbReference>
<evidence type="ECO:0000256" key="12">
    <source>
        <dbReference type="ARBA" id="ARBA00038574"/>
    </source>
</evidence>
<keyword evidence="18" id="KW-1185">Reference proteome</keyword>
<dbReference type="InterPro" id="IPR002016">
    <property type="entry name" value="Haem_peroxidase"/>
</dbReference>
<dbReference type="GO" id="GO:0042744">
    <property type="term" value="P:hydrogen peroxide catabolic process"/>
    <property type="evidence" value="ECO:0007669"/>
    <property type="project" value="TreeGrafter"/>
</dbReference>
<evidence type="ECO:0000256" key="13">
    <source>
        <dbReference type="ARBA" id="ARBA00049265"/>
    </source>
</evidence>
<dbReference type="SUPFAM" id="SSF48113">
    <property type="entry name" value="Heme-dependent peroxidases"/>
    <property type="match status" value="1"/>
</dbReference>
<dbReference type="GO" id="GO:0000302">
    <property type="term" value="P:response to reactive oxygen species"/>
    <property type="evidence" value="ECO:0007669"/>
    <property type="project" value="TreeGrafter"/>
</dbReference>
<protein>
    <recommendedName>
        <fullName evidence="14">Peroxidase</fullName>
        <ecNumber evidence="14">1.11.1.-</ecNumber>
    </recommendedName>
</protein>
<keyword evidence="10" id="KW-0408">Iron</keyword>
<dbReference type="PROSITE" id="PS00436">
    <property type="entry name" value="PEROXIDASE_2"/>
    <property type="match status" value="1"/>
</dbReference>
<evidence type="ECO:0000256" key="11">
    <source>
        <dbReference type="ARBA" id="ARBA00023128"/>
    </source>
</evidence>
<dbReference type="GO" id="GO:0046872">
    <property type="term" value="F:metal ion binding"/>
    <property type="evidence" value="ECO:0007669"/>
    <property type="project" value="UniProtKB-UniRule"/>
</dbReference>
<dbReference type="PANTHER" id="PTHR31356:SF58">
    <property type="entry name" value="CYTOCHROME C PEROXIDASE, MITOCHONDRIAL"/>
    <property type="match status" value="1"/>
</dbReference>
<dbReference type="CDD" id="cd00691">
    <property type="entry name" value="ascorbate_peroxidase"/>
    <property type="match status" value="1"/>
</dbReference>
<dbReference type="GO" id="GO:0005759">
    <property type="term" value="C:mitochondrial matrix"/>
    <property type="evidence" value="ECO:0007669"/>
    <property type="project" value="UniProtKB-SubCell"/>
</dbReference>
<dbReference type="PROSITE" id="PS50873">
    <property type="entry name" value="PEROXIDASE_4"/>
    <property type="match status" value="1"/>
</dbReference>
<keyword evidence="15" id="KW-0812">Transmembrane</keyword>
<evidence type="ECO:0000256" key="1">
    <source>
        <dbReference type="ARBA" id="ARBA00003917"/>
    </source>
</evidence>
<keyword evidence="6" id="KW-0349">Heme</keyword>
<dbReference type="FunFam" id="1.10.420.10:FF:000009">
    <property type="entry name" value="Ascorbate peroxidase"/>
    <property type="match status" value="1"/>
</dbReference>
<dbReference type="Pfam" id="PF00141">
    <property type="entry name" value="peroxidase"/>
    <property type="match status" value="2"/>
</dbReference>
<evidence type="ECO:0000313" key="18">
    <source>
        <dbReference type="Proteomes" id="UP000256645"/>
    </source>
</evidence>
<evidence type="ECO:0000256" key="3">
    <source>
        <dbReference type="ARBA" id="ARBA00004569"/>
    </source>
</evidence>
<accession>A0A3D8QSL7</accession>
<evidence type="ECO:0000256" key="2">
    <source>
        <dbReference type="ARBA" id="ARBA00004305"/>
    </source>
</evidence>
<comment type="catalytic activity">
    <reaction evidence="13">
        <text>2 Fe(II)-[cytochrome c] + H2O2 + 2 H(+) = 2 Fe(III)-[cytochrome c] + 2 H2O</text>
        <dbReference type="Rhea" id="RHEA:16581"/>
        <dbReference type="Rhea" id="RHEA-COMP:10350"/>
        <dbReference type="Rhea" id="RHEA-COMP:14399"/>
        <dbReference type="ChEBI" id="CHEBI:15377"/>
        <dbReference type="ChEBI" id="CHEBI:15378"/>
        <dbReference type="ChEBI" id="CHEBI:16240"/>
        <dbReference type="ChEBI" id="CHEBI:29033"/>
        <dbReference type="ChEBI" id="CHEBI:29034"/>
        <dbReference type="EC" id="1.11.1.5"/>
    </reaction>
</comment>
<evidence type="ECO:0000256" key="8">
    <source>
        <dbReference type="ARBA" id="ARBA00022946"/>
    </source>
</evidence>
<keyword evidence="11" id="KW-0496">Mitochondrion</keyword>
<reference evidence="17 18" key="1">
    <citation type="journal article" date="2018" name="IMA Fungus">
        <title>IMA Genome-F 9: Draft genome sequence of Annulohypoxylon stygium, Aspergillus mulundensis, Berkeleyomyces basicola (syn. Thielaviopsis basicola), Ceratocystis smalleyi, two Cercospora beticola strains, Coleophoma cylindrospora, Fusarium fracticaudum, Phialophora cf. hyalina, and Morchella septimelata.</title>
        <authorList>
            <person name="Wingfield B.D."/>
            <person name="Bills G.F."/>
            <person name="Dong Y."/>
            <person name="Huang W."/>
            <person name="Nel W.J."/>
            <person name="Swalarsk-Parry B.S."/>
            <person name="Vaghefi N."/>
            <person name="Wilken P.M."/>
            <person name="An Z."/>
            <person name="de Beer Z.W."/>
            <person name="De Vos L."/>
            <person name="Chen L."/>
            <person name="Duong T.A."/>
            <person name="Gao Y."/>
            <person name="Hammerbacher A."/>
            <person name="Kikkert J.R."/>
            <person name="Li Y."/>
            <person name="Li H."/>
            <person name="Li K."/>
            <person name="Li Q."/>
            <person name="Liu X."/>
            <person name="Ma X."/>
            <person name="Naidoo K."/>
            <person name="Pethybridge S.J."/>
            <person name="Sun J."/>
            <person name="Steenkamp E.T."/>
            <person name="van der Nest M.A."/>
            <person name="van Wyk S."/>
            <person name="Wingfield M.J."/>
            <person name="Xiong C."/>
            <person name="Yue Q."/>
            <person name="Zhang X."/>
        </authorList>
    </citation>
    <scope>NUCLEOTIDE SEQUENCE [LARGE SCALE GENOMIC DNA]</scope>
    <source>
        <strain evidence="17 18">BP6252</strain>
    </source>
</reference>
<evidence type="ECO:0000256" key="6">
    <source>
        <dbReference type="ARBA" id="ARBA00022617"/>
    </source>
</evidence>
<evidence type="ECO:0000256" key="5">
    <source>
        <dbReference type="ARBA" id="ARBA00022559"/>
    </source>
</evidence>
<dbReference type="EMBL" id="PDLM01000012">
    <property type="protein sequence ID" value="RDW64640.1"/>
    <property type="molecule type" value="Genomic_DNA"/>
</dbReference>
<evidence type="ECO:0000256" key="9">
    <source>
        <dbReference type="ARBA" id="ARBA00023002"/>
    </source>
</evidence>
<evidence type="ECO:0000259" key="16">
    <source>
        <dbReference type="PROSITE" id="PS50873"/>
    </source>
</evidence>
<keyword evidence="5 14" id="KW-0575">Peroxidase</keyword>
<comment type="subcellular location">
    <subcellularLocation>
        <location evidence="3">Mitochondrion intermembrane space</location>
    </subcellularLocation>
    <subcellularLocation>
        <location evidence="2">Mitochondrion matrix</location>
    </subcellularLocation>
</comment>
<name>A0A3D8QSL7_9HELO</name>
<comment type="subunit">
    <text evidence="12">Forms a one-to-one complex with cytochrome c.</text>
</comment>
<keyword evidence="15" id="KW-1133">Transmembrane helix</keyword>
<dbReference type="OrthoDB" id="2859658at2759"/>
<dbReference type="GO" id="GO:0004130">
    <property type="term" value="F:cytochrome-c peroxidase activity"/>
    <property type="evidence" value="ECO:0007669"/>
    <property type="project" value="UniProtKB-EC"/>
</dbReference>
<keyword evidence="9 14" id="KW-0560">Oxidoreductase</keyword>
<evidence type="ECO:0000256" key="7">
    <source>
        <dbReference type="ARBA" id="ARBA00022723"/>
    </source>
</evidence>
<dbReference type="InterPro" id="IPR010255">
    <property type="entry name" value="Haem_peroxidase_sf"/>
</dbReference>
<feature type="transmembrane region" description="Helical" evidence="15">
    <location>
        <begin position="16"/>
        <end position="37"/>
    </location>
</feature>
<proteinExistence type="inferred from homology"/>
<dbReference type="InterPro" id="IPR019793">
    <property type="entry name" value="Peroxidases_heam-ligand_BS"/>
</dbReference>
<comment type="caution">
    <text evidence="17">The sequence shown here is derived from an EMBL/GenBank/DDBJ whole genome shotgun (WGS) entry which is preliminary data.</text>
</comment>